<feature type="compositionally biased region" description="Basic and acidic residues" evidence="1">
    <location>
        <begin position="836"/>
        <end position="854"/>
    </location>
</feature>
<keyword evidence="3" id="KW-0067">ATP-binding</keyword>
<dbReference type="EMBL" id="SRMO01000076">
    <property type="protein sequence ID" value="TGG91595.1"/>
    <property type="molecule type" value="Genomic_DNA"/>
</dbReference>
<dbReference type="Proteomes" id="UP000317990">
    <property type="component" value="Unassembled WGS sequence"/>
</dbReference>
<keyword evidence="3" id="KW-0378">Hydrolase</keyword>
<feature type="region of interest" description="Disordered" evidence="1">
    <location>
        <begin position="71"/>
        <end position="103"/>
    </location>
</feature>
<sequence>MDSSAAIRERLITEFELDLVGPSSRVLASLEESQDTLERELLDRPPSRWYQTGFLIPNSWNGDKADDSVDDEFAGIDGSDLNPRRKSNKATADDTGASESGPARRIFFPSSMGLSFLLRGESWLDVSATWADYGRTPGRSGDEKDENWTREPHQETIALSAAELTPESRVRAKNIPGSRGLMLRWHCRLAPLGQGYPEGARAISLFFTNERSQQGNSTADRDQNTAFQVELELKCPEGFLARQDPRRLRHIDDWDERVNALQYRDALEFGVGHNVSVDAVLHEGRCDILRSTWLPVATVEKVRPQIKALAARGVELDMDTLDARASSGAETVQAALSPLVTAYEQWITGQEATPRLDQQERETCRELLKDARNQARRIQRGIDALAEDDIRQAFAIANRVMAQAARQRFGVMKGKDPGGIVASWRPFQLAFVLMNLVSIARPTDPHGERDVVDLLFFPTGGGKTEAYLGLAAFTLVMRRLRHGGSLQSGGMSVLMRYTLRLLTLDQLGRASTLICALELERRRQPATLGAWPFEIGLWVGQSGTPNRMGAKGNDNDNTARSRVRKWENGGPKPIPIDTCPWCGVEFGKTGLLDSKPASTRGVFNLLRQGRIDENSPDELRVGCRNRHCAFTGNNHLPLVAVDDMLYRRLPAFVIATVDKFASLPWLGRTGKLFGNADHIVDRHGYFGPADGNDHKSGCPLGQKLDAPDLIIQDELHLISGPLGSMAGLYEAVIDALSSRSTTTDTEVIRPKIVASTATVRRAQAQLQSLFGRTRAPAIFPAPGPDRRDSFFSCTAPASEVPGRVYVGVSAPGRNLKALLLRAVLALMSTAEKDYKAAEKQRKQREKAGEPKGENPVDPYMTLLGYFNTIKELGITRRLLEEEVTSQLASLANKKRLSENVSRYTNRKIDNEPLELTSRVGTSDVSNTKARLEQSFDSKDRVDVALATNMISVGLDITRLGLMVMLGQPKTMAEYIQASSRVGRDEKKPGLVVVLLNPNRPRDRSHYEHFSYGHSIFYRDVEATSVTPYSDRALQRALPAIAVAMARHLSDDLSWAKHAGRRDAITAIGPELCELLKVRARNSTQLSGESADAFAEHVAKQLQSLLDSWKRVCEDKDDMLQYGNEEAEVASLLHTPLDPALNELGTEHARFVANWSLRDVEPSVALVSPRSRSEDEI</sequence>
<dbReference type="Gene3D" id="3.40.50.300">
    <property type="entry name" value="P-loop containing nucleotide triphosphate hydrolases"/>
    <property type="match status" value="1"/>
</dbReference>
<reference evidence="3 4" key="1">
    <citation type="journal article" date="2019" name="mSystems">
        <title>Life at home and on the roam: Genomic adaptions reflect the dual lifestyle of an intracellular, facultative symbiont.</title>
        <authorList>
            <person name="Burgsdorf I."/>
        </authorList>
    </citation>
    <scope>NUCLEOTIDE SEQUENCE [LARGE SCALE GENOMIC DNA]</scope>
    <source>
        <strain evidence="3">277cV</strain>
    </source>
</reference>
<feature type="domain" description="Helicase C-terminal" evidence="2">
    <location>
        <begin position="873"/>
        <end position="1034"/>
    </location>
</feature>
<proteinExistence type="predicted"/>
<evidence type="ECO:0000259" key="2">
    <source>
        <dbReference type="PROSITE" id="PS51194"/>
    </source>
</evidence>
<dbReference type="AlphaFoldDB" id="A0A524RMD5"/>
<dbReference type="GO" id="GO:0006289">
    <property type="term" value="P:nucleotide-excision repair"/>
    <property type="evidence" value="ECO:0007669"/>
    <property type="project" value="TreeGrafter"/>
</dbReference>
<dbReference type="GO" id="GO:0043138">
    <property type="term" value="F:3'-5' DNA helicase activity"/>
    <property type="evidence" value="ECO:0007669"/>
    <property type="project" value="TreeGrafter"/>
</dbReference>
<gene>
    <name evidence="3" type="ORF">ERJ67_07930</name>
</gene>
<protein>
    <submittedName>
        <fullName evidence="3">Helicase</fullName>
    </submittedName>
</protein>
<keyword evidence="3" id="KW-0347">Helicase</keyword>
<dbReference type="InterPro" id="IPR001650">
    <property type="entry name" value="Helicase_C-like"/>
</dbReference>
<dbReference type="SMART" id="SM00490">
    <property type="entry name" value="HELICc"/>
    <property type="match status" value="1"/>
</dbReference>
<evidence type="ECO:0000256" key="1">
    <source>
        <dbReference type="SAM" id="MobiDB-lite"/>
    </source>
</evidence>
<dbReference type="CDD" id="cd18785">
    <property type="entry name" value="SF2_C"/>
    <property type="match status" value="1"/>
</dbReference>
<organism evidence="3 4">
    <name type="scientific">Aphanocapsa feldmannii 277cV</name>
    <dbReference type="NCBI Taxonomy" id="2507553"/>
    <lineage>
        <taxon>Bacteria</taxon>
        <taxon>Bacillati</taxon>
        <taxon>Cyanobacteriota</taxon>
        <taxon>Cyanophyceae</taxon>
        <taxon>Oscillatoriophycideae</taxon>
        <taxon>Chroococcales</taxon>
        <taxon>Microcystaceae</taxon>
        <taxon>Aphanocapsa</taxon>
    </lineage>
</organism>
<evidence type="ECO:0000313" key="3">
    <source>
        <dbReference type="EMBL" id="TGG91595.1"/>
    </source>
</evidence>
<dbReference type="PANTHER" id="PTHR47957:SF3">
    <property type="entry name" value="ATP-DEPENDENT HELICASE HRQ1"/>
    <property type="match status" value="1"/>
</dbReference>
<dbReference type="Pfam" id="PF00271">
    <property type="entry name" value="Helicase_C"/>
    <property type="match status" value="1"/>
</dbReference>
<dbReference type="NCBIfam" id="NF038325">
    <property type="entry name" value="DISARM_DrmAS"/>
    <property type="match status" value="1"/>
</dbReference>
<keyword evidence="3" id="KW-0547">Nucleotide-binding</keyword>
<dbReference type="PROSITE" id="PS51194">
    <property type="entry name" value="HELICASE_CTER"/>
    <property type="match status" value="1"/>
</dbReference>
<evidence type="ECO:0000313" key="4">
    <source>
        <dbReference type="Proteomes" id="UP000317990"/>
    </source>
</evidence>
<name>A0A524RMD5_9CHRO</name>
<dbReference type="SUPFAM" id="SSF52540">
    <property type="entry name" value="P-loop containing nucleoside triphosphate hydrolases"/>
    <property type="match status" value="1"/>
</dbReference>
<accession>A0A524RMD5</accession>
<comment type="caution">
    <text evidence="3">The sequence shown here is derived from an EMBL/GenBank/DDBJ whole genome shotgun (WGS) entry which is preliminary data.</text>
</comment>
<dbReference type="PANTHER" id="PTHR47957">
    <property type="entry name" value="ATP-DEPENDENT HELICASE HRQ1"/>
    <property type="match status" value="1"/>
</dbReference>
<dbReference type="InterPro" id="IPR027417">
    <property type="entry name" value="P-loop_NTPase"/>
</dbReference>
<dbReference type="GO" id="GO:0036297">
    <property type="term" value="P:interstrand cross-link repair"/>
    <property type="evidence" value="ECO:0007669"/>
    <property type="project" value="TreeGrafter"/>
</dbReference>
<feature type="region of interest" description="Disordered" evidence="1">
    <location>
        <begin position="836"/>
        <end position="855"/>
    </location>
</feature>